<accession>A0A931E983</accession>
<evidence type="ECO:0000313" key="3">
    <source>
        <dbReference type="Proteomes" id="UP000628448"/>
    </source>
</evidence>
<feature type="domain" description="Aminoglycoside phosphotransferase" evidence="1">
    <location>
        <begin position="18"/>
        <end position="248"/>
    </location>
</feature>
<dbReference type="PANTHER" id="PTHR21064">
    <property type="entry name" value="AMINOGLYCOSIDE PHOSPHOTRANSFERASE DOMAIN-CONTAINING PROTEIN-RELATED"/>
    <property type="match status" value="1"/>
</dbReference>
<dbReference type="EMBL" id="JADWYR010000001">
    <property type="protein sequence ID" value="MBG9376036.1"/>
    <property type="molecule type" value="Genomic_DNA"/>
</dbReference>
<dbReference type="Gene3D" id="3.90.1200.10">
    <property type="match status" value="1"/>
</dbReference>
<comment type="caution">
    <text evidence="2">The sequence shown here is derived from an EMBL/GenBank/DDBJ whole genome shotgun (WGS) entry which is preliminary data.</text>
</comment>
<protein>
    <submittedName>
        <fullName evidence="2">Aminoglycoside phosphotransferase family protein</fullName>
    </submittedName>
</protein>
<reference evidence="2" key="1">
    <citation type="submission" date="2020-11" db="EMBL/GenBank/DDBJ databases">
        <title>Bacterial whole genome sequence for Panacibacter sp. DH6.</title>
        <authorList>
            <person name="Le V."/>
            <person name="Ko S."/>
            <person name="Ahn C.-Y."/>
            <person name="Oh H.-M."/>
        </authorList>
    </citation>
    <scope>NUCLEOTIDE SEQUENCE</scope>
    <source>
        <strain evidence="2">DH6</strain>
    </source>
</reference>
<dbReference type="Proteomes" id="UP000628448">
    <property type="component" value="Unassembled WGS sequence"/>
</dbReference>
<name>A0A931E983_9BACT</name>
<dbReference type="RefSeq" id="WP_196990058.1">
    <property type="nucleotide sequence ID" value="NZ_JADWYR010000001.1"/>
</dbReference>
<dbReference type="SUPFAM" id="SSF56112">
    <property type="entry name" value="Protein kinase-like (PK-like)"/>
    <property type="match status" value="1"/>
</dbReference>
<dbReference type="AlphaFoldDB" id="A0A931E983"/>
<proteinExistence type="predicted"/>
<dbReference type="InterPro" id="IPR050249">
    <property type="entry name" value="Pseudomonas-type_ThrB"/>
</dbReference>
<dbReference type="Pfam" id="PF01636">
    <property type="entry name" value="APH"/>
    <property type="match status" value="1"/>
</dbReference>
<keyword evidence="3" id="KW-1185">Reference proteome</keyword>
<evidence type="ECO:0000259" key="1">
    <source>
        <dbReference type="Pfam" id="PF01636"/>
    </source>
</evidence>
<gene>
    <name evidence="2" type="ORF">I5907_07310</name>
</gene>
<dbReference type="InterPro" id="IPR011009">
    <property type="entry name" value="Kinase-like_dom_sf"/>
</dbReference>
<sequence length="353" mass="40397">MTTDILKRFSLNTDEVQIQPFGSGLINHTWLVKNGPKQYILQRINTQVFTLPQNIDNNISRLATYLHKHSPGYLFTTPINTTDHKGLAEHDNASYRLFGFVEGSHSYTVVEDKELAYEAARQFGKFTRLLAGFDIDQLSITLPDFHNLSLRYSQFEKAVEGASAERLQKARSSINILIHNRDIVTAFENILHNPAFKKRVTHHDTKISNVLFDSNNKGLCVIDLDTVMPGYFISDVGDMMRTYLSPAGEEETDFSKIDIREDYFDAIVKGYLGEMAEELTTTEKNYFIYAGKFMIYMQALRFLADYLNNDIYYGARYPGHNLNRTINQITLLQKLQQKEPALSQLVTGALQHI</sequence>
<evidence type="ECO:0000313" key="2">
    <source>
        <dbReference type="EMBL" id="MBG9376036.1"/>
    </source>
</evidence>
<dbReference type="InterPro" id="IPR002575">
    <property type="entry name" value="Aminoglycoside_PTrfase"/>
</dbReference>
<dbReference type="PANTHER" id="PTHR21064:SF5">
    <property type="entry name" value="SLR1880 PROTEIN"/>
    <property type="match status" value="1"/>
</dbReference>
<organism evidence="2 3">
    <name type="scientific">Panacibacter microcysteis</name>
    <dbReference type="NCBI Taxonomy" id="2793269"/>
    <lineage>
        <taxon>Bacteria</taxon>
        <taxon>Pseudomonadati</taxon>
        <taxon>Bacteroidota</taxon>
        <taxon>Chitinophagia</taxon>
        <taxon>Chitinophagales</taxon>
        <taxon>Chitinophagaceae</taxon>
        <taxon>Panacibacter</taxon>
    </lineage>
</organism>